<dbReference type="Proteomes" id="UP000663881">
    <property type="component" value="Unassembled WGS sequence"/>
</dbReference>
<gene>
    <name evidence="2" type="ORF">OKA104_LOCUS33390</name>
    <name evidence="1" type="ORF">VCS650_LOCUS34891</name>
</gene>
<protein>
    <submittedName>
        <fullName evidence="1">Uncharacterized protein</fullName>
    </submittedName>
</protein>
<name>A0A815IX38_9BILA</name>
<sequence length="194" mass="22277">MPCVLQDVLSQSIIIVHKLILPRETTTKTTQNETDSSITKEAFVTMESNNILKTSNVKNTEQSITSNNGLEVWYPKLSKSEELAYNKDVSRLRPIVKPRNKTTQHISVGEIHALVYNSHAIRDRMLSQKKNVDFTMKVLDFQEIFHEEALITECSLLKNQMCTFEEIQNQARLLPNDLIKKYSIGPQEHASILY</sequence>
<evidence type="ECO:0000313" key="1">
    <source>
        <dbReference type="EMBL" id="CAF1371607.1"/>
    </source>
</evidence>
<reference evidence="1" key="1">
    <citation type="submission" date="2021-02" db="EMBL/GenBank/DDBJ databases">
        <authorList>
            <person name="Nowell W R."/>
        </authorList>
    </citation>
    <scope>NUCLEOTIDE SEQUENCE</scope>
</reference>
<accession>A0A815IX38</accession>
<dbReference type="Proteomes" id="UP000663891">
    <property type="component" value="Unassembled WGS sequence"/>
</dbReference>
<dbReference type="OrthoDB" id="10044266at2759"/>
<evidence type="ECO:0000313" key="3">
    <source>
        <dbReference type="Proteomes" id="UP000663891"/>
    </source>
</evidence>
<proteinExistence type="predicted"/>
<comment type="caution">
    <text evidence="1">The sequence shown here is derived from an EMBL/GenBank/DDBJ whole genome shotgun (WGS) entry which is preliminary data.</text>
</comment>
<dbReference type="EMBL" id="CAJNON010000759">
    <property type="protein sequence ID" value="CAF1371607.1"/>
    <property type="molecule type" value="Genomic_DNA"/>
</dbReference>
<evidence type="ECO:0000313" key="2">
    <source>
        <dbReference type="EMBL" id="CAF4061088.1"/>
    </source>
</evidence>
<dbReference type="AlphaFoldDB" id="A0A815IX38"/>
<organism evidence="1 3">
    <name type="scientific">Adineta steineri</name>
    <dbReference type="NCBI Taxonomy" id="433720"/>
    <lineage>
        <taxon>Eukaryota</taxon>
        <taxon>Metazoa</taxon>
        <taxon>Spiralia</taxon>
        <taxon>Gnathifera</taxon>
        <taxon>Rotifera</taxon>
        <taxon>Eurotatoria</taxon>
        <taxon>Bdelloidea</taxon>
        <taxon>Adinetida</taxon>
        <taxon>Adinetidae</taxon>
        <taxon>Adineta</taxon>
    </lineage>
</organism>
<dbReference type="EMBL" id="CAJOAY010004238">
    <property type="protein sequence ID" value="CAF4061088.1"/>
    <property type="molecule type" value="Genomic_DNA"/>
</dbReference>